<dbReference type="InterPro" id="IPR013088">
    <property type="entry name" value="Znf_NHR/GATA"/>
</dbReference>
<dbReference type="EMBL" id="CAJOAX010008243">
    <property type="protein sequence ID" value="CAF4028882.1"/>
    <property type="molecule type" value="Genomic_DNA"/>
</dbReference>
<dbReference type="InterPro" id="IPR000536">
    <property type="entry name" value="Nucl_hrmn_rcpt_lig-bd"/>
</dbReference>
<organism evidence="12 14">
    <name type="scientific">Rotaria sordida</name>
    <dbReference type="NCBI Taxonomy" id="392033"/>
    <lineage>
        <taxon>Eukaryota</taxon>
        <taxon>Metazoa</taxon>
        <taxon>Spiralia</taxon>
        <taxon>Gnathifera</taxon>
        <taxon>Rotifera</taxon>
        <taxon>Eurotatoria</taxon>
        <taxon>Bdelloidea</taxon>
        <taxon>Philodinida</taxon>
        <taxon>Philodinidae</taxon>
        <taxon>Rotaria</taxon>
    </lineage>
</organism>
<dbReference type="OrthoDB" id="10000566at2759"/>
<keyword evidence="8" id="KW-0539">Nucleus</keyword>
<evidence type="ECO:0000313" key="14">
    <source>
        <dbReference type="Proteomes" id="UP000663882"/>
    </source>
</evidence>
<evidence type="ECO:0000256" key="2">
    <source>
        <dbReference type="ARBA" id="ARBA00022771"/>
    </source>
</evidence>
<comment type="caution">
    <text evidence="12">The sequence shown here is derived from an EMBL/GenBank/DDBJ whole genome shotgun (WGS) entry which is preliminary data.</text>
</comment>
<evidence type="ECO:0000256" key="1">
    <source>
        <dbReference type="ARBA" id="ARBA00022723"/>
    </source>
</evidence>
<dbReference type="Proteomes" id="UP000663882">
    <property type="component" value="Unassembled WGS sequence"/>
</dbReference>
<reference evidence="12" key="1">
    <citation type="submission" date="2021-02" db="EMBL/GenBank/DDBJ databases">
        <authorList>
            <person name="Nowell W R."/>
        </authorList>
    </citation>
    <scope>NUCLEOTIDE SEQUENCE</scope>
</reference>
<feature type="domain" description="Nuclear receptor" evidence="10">
    <location>
        <begin position="87"/>
        <end position="164"/>
    </location>
</feature>
<evidence type="ECO:0000256" key="6">
    <source>
        <dbReference type="ARBA" id="ARBA00023163"/>
    </source>
</evidence>
<dbReference type="PANTHER" id="PTHR24082">
    <property type="entry name" value="NUCLEAR HORMONE RECEPTOR"/>
    <property type="match status" value="1"/>
</dbReference>
<sequence length="482" mass="56274">MVIITSNEDLIHQICLNKTENTRIIDLNESNSTSSSISNNNNGLLDLTFLAEFSELNSTNDQIYKGVLNSRQYSRSKVLKRSKKESNLICVICEDDAIGFNYDVLTCASCKAFFRRNAQHNLEKIRCRTGQNRCPISHNNYRKCQRCRLEKCFAMGMRKDFILSEEEKQKRRERLEGNRQLVNERQSSTESISSSTNQYISESLSEIDRLLMDTDDDNPVNDDKTDLDEKQNISYESISMKDWSDIESIRTSYLSIFQNQNLLCRSFDTSDRNSALISWSQFASQTALQLIHFFQQIDEFESLNIDDRFTLTKYNLLPLYMIQKCFNYNPLTGTFINRRNEDVLKRRQFFALCYGTGGIREKFMNMIRSLSKVTEQDSVLLNLLLVILLFSKGLSMSEYEPALNDEIAVNRAQSHYIKLTWNYLVYKLGEKNTSKKFIQILTEIERLQSFTKYFREFFLTQTKSKDTLERFAPLIQAVLNIN</sequence>
<dbReference type="PANTHER" id="PTHR24082:SF283">
    <property type="entry name" value="NUCLEAR HORMONE RECEPTOR HR96"/>
    <property type="match status" value="1"/>
</dbReference>
<evidence type="ECO:0000256" key="3">
    <source>
        <dbReference type="ARBA" id="ARBA00022833"/>
    </source>
</evidence>
<dbReference type="InterPro" id="IPR001628">
    <property type="entry name" value="Znf_hrmn_rcpt"/>
</dbReference>
<accession>A0A814PIV5</accession>
<dbReference type="GO" id="GO:0000978">
    <property type="term" value="F:RNA polymerase II cis-regulatory region sequence-specific DNA binding"/>
    <property type="evidence" value="ECO:0007669"/>
    <property type="project" value="TreeGrafter"/>
</dbReference>
<dbReference type="SMART" id="SM00399">
    <property type="entry name" value="ZnF_C4"/>
    <property type="match status" value="1"/>
</dbReference>
<dbReference type="GO" id="GO:0045944">
    <property type="term" value="P:positive regulation of transcription by RNA polymerase II"/>
    <property type="evidence" value="ECO:0007669"/>
    <property type="project" value="TreeGrafter"/>
</dbReference>
<gene>
    <name evidence="13" type="ORF">OTI717_LOCUS30531</name>
    <name evidence="12" type="ORF">RFH988_LOCUS19527</name>
</gene>
<dbReference type="InterPro" id="IPR035500">
    <property type="entry name" value="NHR-like_dom_sf"/>
</dbReference>
<dbReference type="Proteomes" id="UP000663823">
    <property type="component" value="Unassembled WGS sequence"/>
</dbReference>
<keyword evidence="2" id="KW-0863">Zinc-finger</keyword>
<dbReference type="SUPFAM" id="SSF48508">
    <property type="entry name" value="Nuclear receptor ligand-binding domain"/>
    <property type="match status" value="1"/>
</dbReference>
<dbReference type="PROSITE" id="PS51030">
    <property type="entry name" value="NUCLEAR_REC_DBD_2"/>
    <property type="match status" value="1"/>
</dbReference>
<dbReference type="SUPFAM" id="SSF57716">
    <property type="entry name" value="Glucocorticoid receptor-like (DNA-binding domain)"/>
    <property type="match status" value="1"/>
</dbReference>
<keyword evidence="5" id="KW-0238">DNA-binding</keyword>
<keyword evidence="3" id="KW-0862">Zinc</keyword>
<evidence type="ECO:0000313" key="12">
    <source>
        <dbReference type="EMBL" id="CAF1105088.1"/>
    </source>
</evidence>
<evidence type="ECO:0000259" key="11">
    <source>
        <dbReference type="PROSITE" id="PS51843"/>
    </source>
</evidence>
<dbReference type="Pfam" id="PF00105">
    <property type="entry name" value="zf-C4"/>
    <property type="match status" value="1"/>
</dbReference>
<evidence type="ECO:0000313" key="13">
    <source>
        <dbReference type="EMBL" id="CAF4028882.1"/>
    </source>
</evidence>
<dbReference type="PROSITE" id="PS00031">
    <property type="entry name" value="NUCLEAR_REC_DBD_1"/>
    <property type="match status" value="1"/>
</dbReference>
<dbReference type="PRINTS" id="PR00047">
    <property type="entry name" value="STROIDFINGER"/>
</dbReference>
<dbReference type="GO" id="GO:0008270">
    <property type="term" value="F:zinc ion binding"/>
    <property type="evidence" value="ECO:0007669"/>
    <property type="project" value="UniProtKB-KW"/>
</dbReference>
<evidence type="ECO:0000256" key="9">
    <source>
        <dbReference type="SAM" id="MobiDB-lite"/>
    </source>
</evidence>
<protein>
    <submittedName>
        <fullName evidence="12">Uncharacterized protein</fullName>
    </submittedName>
</protein>
<dbReference type="GO" id="GO:0004879">
    <property type="term" value="F:nuclear receptor activity"/>
    <property type="evidence" value="ECO:0007669"/>
    <property type="project" value="TreeGrafter"/>
</dbReference>
<dbReference type="GO" id="GO:0000122">
    <property type="term" value="P:negative regulation of transcription by RNA polymerase II"/>
    <property type="evidence" value="ECO:0007669"/>
    <property type="project" value="TreeGrafter"/>
</dbReference>
<feature type="region of interest" description="Disordered" evidence="9">
    <location>
        <begin position="173"/>
        <end position="197"/>
    </location>
</feature>
<feature type="domain" description="NR LBD" evidence="11">
    <location>
        <begin position="241"/>
        <end position="482"/>
    </location>
</feature>
<dbReference type="PROSITE" id="PS51843">
    <property type="entry name" value="NR_LBD"/>
    <property type="match status" value="1"/>
</dbReference>
<dbReference type="Gene3D" id="1.10.565.10">
    <property type="entry name" value="Retinoid X Receptor"/>
    <property type="match status" value="1"/>
</dbReference>
<evidence type="ECO:0000256" key="4">
    <source>
        <dbReference type="ARBA" id="ARBA00023015"/>
    </source>
</evidence>
<keyword evidence="4" id="KW-0805">Transcription regulation</keyword>
<evidence type="ECO:0000259" key="10">
    <source>
        <dbReference type="PROSITE" id="PS51030"/>
    </source>
</evidence>
<evidence type="ECO:0000256" key="7">
    <source>
        <dbReference type="ARBA" id="ARBA00023170"/>
    </source>
</evidence>
<proteinExistence type="predicted"/>
<dbReference type="InterPro" id="IPR050234">
    <property type="entry name" value="Nuclear_hormone_rcpt_NR1"/>
</dbReference>
<keyword evidence="6" id="KW-0804">Transcription</keyword>
<dbReference type="Gene3D" id="3.30.50.10">
    <property type="entry name" value="Erythroid Transcription Factor GATA-1, subunit A"/>
    <property type="match status" value="1"/>
</dbReference>
<evidence type="ECO:0000256" key="8">
    <source>
        <dbReference type="ARBA" id="ARBA00023242"/>
    </source>
</evidence>
<dbReference type="AlphaFoldDB" id="A0A814PIV5"/>
<evidence type="ECO:0000256" key="5">
    <source>
        <dbReference type="ARBA" id="ARBA00023125"/>
    </source>
</evidence>
<name>A0A814PIV5_9BILA</name>
<keyword evidence="7" id="KW-0675">Receptor</keyword>
<dbReference type="EMBL" id="CAJNOO010001147">
    <property type="protein sequence ID" value="CAF1105088.1"/>
    <property type="molecule type" value="Genomic_DNA"/>
</dbReference>
<keyword evidence="1" id="KW-0479">Metal-binding</keyword>
<dbReference type="GO" id="GO:0030154">
    <property type="term" value="P:cell differentiation"/>
    <property type="evidence" value="ECO:0007669"/>
    <property type="project" value="TreeGrafter"/>
</dbReference>